<dbReference type="CDD" id="cd15489">
    <property type="entry name" value="PHD_SF"/>
    <property type="match status" value="1"/>
</dbReference>
<dbReference type="InterPro" id="IPR019786">
    <property type="entry name" value="Zinc_finger_PHD-type_CS"/>
</dbReference>
<evidence type="ECO:0000256" key="4">
    <source>
        <dbReference type="PROSITE-ProRule" id="PRU00146"/>
    </source>
</evidence>
<dbReference type="Proteomes" id="UP000245768">
    <property type="component" value="Unassembled WGS sequence"/>
</dbReference>
<organism evidence="7 8">
    <name type="scientific">Acaromyces ingoldii</name>
    <dbReference type="NCBI Taxonomy" id="215250"/>
    <lineage>
        <taxon>Eukaryota</taxon>
        <taxon>Fungi</taxon>
        <taxon>Dikarya</taxon>
        <taxon>Basidiomycota</taxon>
        <taxon>Ustilaginomycotina</taxon>
        <taxon>Exobasidiomycetes</taxon>
        <taxon>Exobasidiales</taxon>
        <taxon>Cryptobasidiaceae</taxon>
        <taxon>Acaromyces</taxon>
    </lineage>
</organism>
<feature type="compositionally biased region" description="Low complexity" evidence="5">
    <location>
        <begin position="702"/>
        <end position="755"/>
    </location>
</feature>
<evidence type="ECO:0000259" key="6">
    <source>
        <dbReference type="PROSITE" id="PS50016"/>
    </source>
</evidence>
<evidence type="ECO:0000313" key="7">
    <source>
        <dbReference type="EMBL" id="PWN92161.1"/>
    </source>
</evidence>
<feature type="compositionally biased region" description="Low complexity" evidence="5">
    <location>
        <begin position="762"/>
        <end position="795"/>
    </location>
</feature>
<feature type="compositionally biased region" description="Polar residues" evidence="5">
    <location>
        <begin position="691"/>
        <end position="701"/>
    </location>
</feature>
<feature type="region of interest" description="Disordered" evidence="5">
    <location>
        <begin position="654"/>
        <end position="1162"/>
    </location>
</feature>
<feature type="compositionally biased region" description="Polar residues" evidence="5">
    <location>
        <begin position="1151"/>
        <end position="1162"/>
    </location>
</feature>
<dbReference type="InParanoid" id="A0A316YSF3"/>
<gene>
    <name evidence="7" type="ORF">FA10DRAFT_265962</name>
</gene>
<feature type="compositionally biased region" description="Pro residues" evidence="5">
    <location>
        <begin position="655"/>
        <end position="664"/>
    </location>
</feature>
<feature type="domain" description="PHD-type" evidence="6">
    <location>
        <begin position="595"/>
        <end position="656"/>
    </location>
</feature>
<dbReference type="AlphaFoldDB" id="A0A316YSF3"/>
<feature type="compositionally biased region" description="Basic and acidic residues" evidence="5">
    <location>
        <begin position="370"/>
        <end position="381"/>
    </location>
</feature>
<feature type="compositionally biased region" description="Polar residues" evidence="5">
    <location>
        <begin position="801"/>
        <end position="816"/>
    </location>
</feature>
<feature type="compositionally biased region" description="Low complexity" evidence="5">
    <location>
        <begin position="1127"/>
        <end position="1148"/>
    </location>
</feature>
<feature type="region of interest" description="Disordered" evidence="5">
    <location>
        <begin position="564"/>
        <end position="591"/>
    </location>
</feature>
<dbReference type="OrthoDB" id="303107at2759"/>
<dbReference type="SUPFAM" id="SSF57903">
    <property type="entry name" value="FYVE/PHD zinc finger"/>
    <property type="match status" value="1"/>
</dbReference>
<feature type="compositionally biased region" description="Pro residues" evidence="5">
    <location>
        <begin position="847"/>
        <end position="857"/>
    </location>
</feature>
<dbReference type="STRING" id="215250.A0A316YSF3"/>
<dbReference type="InterPro" id="IPR019787">
    <property type="entry name" value="Znf_PHD-finger"/>
</dbReference>
<accession>A0A316YSF3</accession>
<feature type="compositionally biased region" description="Basic and acidic residues" evidence="5">
    <location>
        <begin position="315"/>
        <end position="328"/>
    </location>
</feature>
<feature type="compositionally biased region" description="Low complexity" evidence="5">
    <location>
        <begin position="206"/>
        <end position="218"/>
    </location>
</feature>
<feature type="compositionally biased region" description="Polar residues" evidence="5">
    <location>
        <begin position="1105"/>
        <end position="1119"/>
    </location>
</feature>
<name>A0A316YSF3_9BASI</name>
<feature type="compositionally biased region" description="Low complexity" evidence="5">
    <location>
        <begin position="858"/>
        <end position="891"/>
    </location>
</feature>
<dbReference type="EMBL" id="KZ819635">
    <property type="protein sequence ID" value="PWN92161.1"/>
    <property type="molecule type" value="Genomic_DNA"/>
</dbReference>
<dbReference type="SMART" id="SM00249">
    <property type="entry name" value="PHD"/>
    <property type="match status" value="1"/>
</dbReference>
<dbReference type="InterPro" id="IPR011011">
    <property type="entry name" value="Znf_FYVE_PHD"/>
</dbReference>
<feature type="compositionally biased region" description="Polar residues" evidence="5">
    <location>
        <begin position="1018"/>
        <end position="1038"/>
    </location>
</feature>
<dbReference type="Pfam" id="PF00628">
    <property type="entry name" value="PHD"/>
    <property type="match status" value="1"/>
</dbReference>
<dbReference type="InterPro" id="IPR013083">
    <property type="entry name" value="Znf_RING/FYVE/PHD"/>
</dbReference>
<dbReference type="GeneID" id="37043203"/>
<feature type="compositionally biased region" description="Basic and acidic residues" evidence="5">
    <location>
        <begin position="390"/>
        <end position="401"/>
    </location>
</feature>
<feature type="region of interest" description="Disordered" evidence="5">
    <location>
        <begin position="457"/>
        <end position="525"/>
    </location>
</feature>
<feature type="compositionally biased region" description="Basic and acidic residues" evidence="5">
    <location>
        <begin position="473"/>
        <end position="525"/>
    </location>
</feature>
<dbReference type="GO" id="GO:0006338">
    <property type="term" value="P:chromatin remodeling"/>
    <property type="evidence" value="ECO:0007669"/>
    <property type="project" value="InterPro"/>
</dbReference>
<keyword evidence="8" id="KW-1185">Reference proteome</keyword>
<dbReference type="Gene3D" id="3.30.40.10">
    <property type="entry name" value="Zinc/RING finger domain, C3HC4 (zinc finger)"/>
    <property type="match status" value="1"/>
</dbReference>
<evidence type="ECO:0000256" key="3">
    <source>
        <dbReference type="ARBA" id="ARBA00022833"/>
    </source>
</evidence>
<keyword evidence="3" id="KW-0862">Zinc</keyword>
<dbReference type="PANTHER" id="PTHR47092:SF1">
    <property type="entry name" value="CHROMATIN REMODELING REGULATOR CECR2"/>
    <property type="match status" value="1"/>
</dbReference>
<dbReference type="GO" id="GO:0008270">
    <property type="term" value="F:zinc ion binding"/>
    <property type="evidence" value="ECO:0007669"/>
    <property type="project" value="UniProtKB-KW"/>
</dbReference>
<feature type="compositionally biased region" description="Basic and acidic residues" evidence="5">
    <location>
        <begin position="339"/>
        <end position="361"/>
    </location>
</feature>
<protein>
    <recommendedName>
        <fullName evidence="6">PHD-type domain-containing protein</fullName>
    </recommendedName>
</protein>
<dbReference type="RefSeq" id="XP_025379359.1">
    <property type="nucleotide sequence ID" value="XM_025521287.1"/>
</dbReference>
<dbReference type="InterPro" id="IPR029614">
    <property type="entry name" value="CECR2"/>
</dbReference>
<evidence type="ECO:0000313" key="8">
    <source>
        <dbReference type="Proteomes" id="UP000245768"/>
    </source>
</evidence>
<dbReference type="PROSITE" id="PS01359">
    <property type="entry name" value="ZF_PHD_1"/>
    <property type="match status" value="1"/>
</dbReference>
<feature type="region of interest" description="Disordered" evidence="5">
    <location>
        <begin position="184"/>
        <end position="401"/>
    </location>
</feature>
<keyword evidence="1" id="KW-0479">Metal-binding</keyword>
<dbReference type="InterPro" id="IPR001965">
    <property type="entry name" value="Znf_PHD"/>
</dbReference>
<proteinExistence type="predicted"/>
<feature type="compositionally biased region" description="Polar residues" evidence="5">
    <location>
        <begin position="918"/>
        <end position="947"/>
    </location>
</feature>
<sequence>MRGKQATALAASTAAAPLPPLSPIVKKLRQMWRFAAICQFLFTFDEAFGMSGFETEALERDLDGSETQMIPDLMRRLLYTLTLNREIDSSNWESYLRAQYEAREPKNLLLGTAESPLPWAALPLTAKVDTIYTLCEWQLVDAERFRKLVKNDEDAQIWRIDPIGWDGQDNTYWLFDDNRLWIQHPPPPEPVKARPPKKNSKKARAEAAAAKRTAQKAAEGPSTPKPASAAKRKRDSLPTSSPKPRREPLRSSTRGKPVTEVSAPTPSPQKRTGRSLRGDADGWEEIPPELLYEGQSGRREAAEKGASTTQNGRKANGDAKQRSKREGSTDSELSEPPSLDEKKDGEDVKMEDADADVKVDEAAPSIDTNGHQKAEEESPKIEEEEQSKEEEEKPVKEEEKPEWIEFEAIAVTRPEWEAIATKFAKSKHPDEKALHALLSDTVIPKVMRDIAEVEKQRAHEAAMASRKRSSRIALKESEKEERERDRAARLAMEERMASLRREEQDKANREEEERKAVKHREDRLREREERILAREREAEEKALREIQEREERERMREIRKQRREEIIANGGVPTPEPAPGPSAQISEAQDGDSWELDCEVCGKAGINLDDTDEIVCCERCGVWQHTECWNAFDRSVHHPRRDWEKEDFFCSKCRPPAPGQPWPQRPQRLPQAPSVPSQRPAVPSQAHPPYAQQQYMPTHNVQHPQQQQQQQQQQQRYGYPPQQAQPMPMQQQALQPSHVRPQQQHLYQHPQQMHAHPPPQPQQQYLQQQYQQYQQNQHFQPQVQHQQRPQGQQSPVPAAQGHQSYPFSSAFATSRPPQGLYSGPSHGSAAPSAPPAARPVPAAAPSRPQPAAAPAPPALNGAAHSSAAAVPRPAQASPISSPSAAVPARPATQASPLTSNQTPISASSPVAQKPVPSTPGSAQEQRSSPGTTNGSSSMAAPTSSPLKSPSAKPFVHRASQPSGSFPLRHTPAKSPLSGGHAPSPPVTGTANAPIPAISLGPARATSPSPGPKGAGTATLGSTPPISQQARDPNSLYSRQTPSSTTSTPGSQTSTGHGDGRAPTSVQGPPSGPGPGPGPASGSLVRPDQDRRTVGPSLPRGPFGSTAPSQTSPGQASSQPPVEPKLNQAPTQPAAAVAQQQQEQEQAPVSGPPSSTAQQPHQM</sequence>
<dbReference type="PROSITE" id="PS50016">
    <property type="entry name" value="ZF_PHD_2"/>
    <property type="match status" value="1"/>
</dbReference>
<evidence type="ECO:0000256" key="1">
    <source>
        <dbReference type="ARBA" id="ARBA00022723"/>
    </source>
</evidence>
<evidence type="ECO:0000256" key="5">
    <source>
        <dbReference type="SAM" id="MobiDB-lite"/>
    </source>
</evidence>
<keyword evidence="2 4" id="KW-0863">Zinc-finger</keyword>
<feature type="compositionally biased region" description="Low complexity" evidence="5">
    <location>
        <begin position="1039"/>
        <end position="1055"/>
    </location>
</feature>
<dbReference type="PANTHER" id="PTHR47092">
    <property type="entry name" value="CAT EYE SYNDROME CRITICAL REGION PROTEIN 2"/>
    <property type="match status" value="1"/>
</dbReference>
<dbReference type="GO" id="GO:0090537">
    <property type="term" value="C:CERF complex"/>
    <property type="evidence" value="ECO:0007669"/>
    <property type="project" value="InterPro"/>
</dbReference>
<reference evidence="7 8" key="1">
    <citation type="journal article" date="2018" name="Mol. Biol. Evol.">
        <title>Broad Genomic Sampling Reveals a Smut Pathogenic Ancestry of the Fungal Clade Ustilaginomycotina.</title>
        <authorList>
            <person name="Kijpornyongpan T."/>
            <person name="Mondo S.J."/>
            <person name="Barry K."/>
            <person name="Sandor L."/>
            <person name="Lee J."/>
            <person name="Lipzen A."/>
            <person name="Pangilinan J."/>
            <person name="LaButti K."/>
            <person name="Hainaut M."/>
            <person name="Henrissat B."/>
            <person name="Grigoriev I.V."/>
            <person name="Spatafora J.W."/>
            <person name="Aime M.C."/>
        </authorList>
    </citation>
    <scope>NUCLEOTIDE SEQUENCE [LARGE SCALE GENOMIC DNA]</scope>
    <source>
        <strain evidence="7 8">MCA 4198</strain>
    </source>
</reference>
<evidence type="ECO:0000256" key="2">
    <source>
        <dbReference type="ARBA" id="ARBA00022771"/>
    </source>
</evidence>
<feature type="compositionally biased region" description="Polar residues" evidence="5">
    <location>
        <begin position="892"/>
        <end position="910"/>
    </location>
</feature>